<dbReference type="NCBIfam" id="TIGR04488">
    <property type="entry name" value="SoxY_true_GGCGG"/>
    <property type="match status" value="1"/>
</dbReference>
<name>A0A2M9G384_9PROT</name>
<dbReference type="Pfam" id="PF13501">
    <property type="entry name" value="SoxY"/>
    <property type="match status" value="1"/>
</dbReference>
<dbReference type="InterPro" id="IPR016568">
    <property type="entry name" value="Sulphur_oxidation_SoxY"/>
</dbReference>
<evidence type="ECO:0000259" key="2">
    <source>
        <dbReference type="Pfam" id="PF13501"/>
    </source>
</evidence>
<reference evidence="3 4" key="1">
    <citation type="submission" date="2017-11" db="EMBL/GenBank/DDBJ databases">
        <title>Draft genome sequence of Rhizobiales bacterium SY3-13.</title>
        <authorList>
            <person name="Sun C."/>
        </authorList>
    </citation>
    <scope>NUCLEOTIDE SEQUENCE [LARGE SCALE GENOMIC DNA]</scope>
    <source>
        <strain evidence="3 4">SY3-13</strain>
    </source>
</reference>
<dbReference type="EMBL" id="PHIG01000029">
    <property type="protein sequence ID" value="PJK30187.1"/>
    <property type="molecule type" value="Genomic_DNA"/>
</dbReference>
<gene>
    <name evidence="3" type="primary">soxY</name>
    <name evidence="3" type="ORF">CVT23_07240</name>
</gene>
<dbReference type="PIRSF" id="PIRSF010312">
    <property type="entry name" value="Sulphur_oxidation_SoxY"/>
    <property type="match status" value="1"/>
</dbReference>
<feature type="signal peptide" evidence="1">
    <location>
        <begin position="1"/>
        <end position="30"/>
    </location>
</feature>
<evidence type="ECO:0000256" key="1">
    <source>
        <dbReference type="SAM" id="SignalP"/>
    </source>
</evidence>
<accession>A0A2M9G384</accession>
<dbReference type="InterPro" id="IPR032711">
    <property type="entry name" value="SoxY"/>
</dbReference>
<keyword evidence="4" id="KW-1185">Reference proteome</keyword>
<evidence type="ECO:0000313" key="3">
    <source>
        <dbReference type="EMBL" id="PJK30187.1"/>
    </source>
</evidence>
<proteinExistence type="predicted"/>
<dbReference type="RefSeq" id="WP_109795385.1">
    <property type="nucleotide sequence ID" value="NZ_PHIG01000029.1"/>
</dbReference>
<dbReference type="Proteomes" id="UP000229498">
    <property type="component" value="Unassembled WGS sequence"/>
</dbReference>
<dbReference type="Gene3D" id="2.60.40.2470">
    <property type="entry name" value="SoxY domain"/>
    <property type="match status" value="1"/>
</dbReference>
<dbReference type="OrthoDB" id="9804570at2"/>
<sequence>MELTRRQALALSAGAVAFAGLGFVPGPASADAAAAEKRLMDFTGGKAPQEGRITLTAPEIAENGNTVPISVSVDSEMTPDSYVEAVMLVADGNPNPAVATFNFTPSSGVAAATTRMRLAQTQNVIAVARMNDGSAYIDRKQVKVTIGGCGG</sequence>
<dbReference type="InterPro" id="IPR006311">
    <property type="entry name" value="TAT_signal"/>
</dbReference>
<keyword evidence="1" id="KW-0732">Signal</keyword>
<dbReference type="InterPro" id="IPR038162">
    <property type="entry name" value="SoxY_sf"/>
</dbReference>
<dbReference type="AlphaFoldDB" id="A0A2M9G384"/>
<feature type="domain" description="Ig-like SoxY" evidence="2">
    <location>
        <begin position="41"/>
        <end position="149"/>
    </location>
</feature>
<organism evidence="3 4">
    <name type="scientific">Minwuia thermotolerans</name>
    <dbReference type="NCBI Taxonomy" id="2056226"/>
    <lineage>
        <taxon>Bacteria</taxon>
        <taxon>Pseudomonadati</taxon>
        <taxon>Pseudomonadota</taxon>
        <taxon>Alphaproteobacteria</taxon>
        <taxon>Minwuiales</taxon>
        <taxon>Minwuiaceae</taxon>
        <taxon>Minwuia</taxon>
    </lineage>
</organism>
<evidence type="ECO:0000313" key="4">
    <source>
        <dbReference type="Proteomes" id="UP000229498"/>
    </source>
</evidence>
<feature type="chain" id="PRO_5014696047" evidence="1">
    <location>
        <begin position="31"/>
        <end position="151"/>
    </location>
</feature>
<protein>
    <submittedName>
        <fullName evidence="3">Thiosulfate oxidation carrier protein SoxY</fullName>
    </submittedName>
</protein>
<dbReference type="PROSITE" id="PS51318">
    <property type="entry name" value="TAT"/>
    <property type="match status" value="1"/>
</dbReference>
<comment type="caution">
    <text evidence="3">The sequence shown here is derived from an EMBL/GenBank/DDBJ whole genome shotgun (WGS) entry which is preliminary data.</text>
</comment>